<comment type="caution">
    <text evidence="1">The sequence shown here is derived from an EMBL/GenBank/DDBJ whole genome shotgun (WGS) entry which is preliminary data.</text>
</comment>
<reference evidence="1" key="1">
    <citation type="submission" date="2013-12" db="EMBL/GenBank/DDBJ databases">
        <title>A Varibaculum cambriense genome reconstructed from a premature infant gut community with otherwise low bacterial novelty that shifts toward anaerobic metabolism during the third week of life.</title>
        <authorList>
            <person name="Brown C.T."/>
            <person name="Sharon I."/>
            <person name="Thomas B.C."/>
            <person name="Castelle C.J."/>
            <person name="Morowitz M.J."/>
            <person name="Banfield J.F."/>
        </authorList>
    </citation>
    <scope>NUCLEOTIDE SEQUENCE</scope>
</reference>
<name>W1YF66_9ZZZZ</name>
<accession>W1YF66</accession>
<proteinExistence type="predicted"/>
<feature type="non-terminal residue" evidence="1">
    <location>
        <position position="1"/>
    </location>
</feature>
<dbReference type="AlphaFoldDB" id="W1YF66"/>
<sequence>KEFQKQCYKQVKAFTTLSRYNKIQTWAEMSEYQFEVFQYEMLNPKKMSYAPYLKRSLPDEKTINYGVEIETPTGKRIRLSNHYQNIIP</sequence>
<evidence type="ECO:0000313" key="1">
    <source>
        <dbReference type="EMBL" id="ETJ40355.1"/>
    </source>
</evidence>
<protein>
    <submittedName>
        <fullName evidence="1">Uncharacterized protein</fullName>
    </submittedName>
</protein>
<organism evidence="1">
    <name type="scientific">human gut metagenome</name>
    <dbReference type="NCBI Taxonomy" id="408170"/>
    <lineage>
        <taxon>unclassified sequences</taxon>
        <taxon>metagenomes</taxon>
        <taxon>organismal metagenomes</taxon>
    </lineage>
</organism>
<gene>
    <name evidence="1" type="ORF">Q604_UNBC05746G0001</name>
</gene>
<dbReference type="EMBL" id="AZMM01005746">
    <property type="protein sequence ID" value="ETJ40355.1"/>
    <property type="molecule type" value="Genomic_DNA"/>
</dbReference>